<keyword evidence="2" id="KW-1185">Reference proteome</keyword>
<name>A0A402BJ63_9CHLR</name>
<evidence type="ECO:0000313" key="2">
    <source>
        <dbReference type="Proteomes" id="UP000287171"/>
    </source>
</evidence>
<evidence type="ECO:0000313" key="1">
    <source>
        <dbReference type="EMBL" id="GCE31317.1"/>
    </source>
</evidence>
<comment type="caution">
    <text evidence="1">The sequence shown here is derived from an EMBL/GenBank/DDBJ whole genome shotgun (WGS) entry which is preliminary data.</text>
</comment>
<reference evidence="2" key="1">
    <citation type="submission" date="2018-12" db="EMBL/GenBank/DDBJ databases">
        <title>Tengunoibacter tsumagoiensis gen. nov., sp. nov., Dictyobacter kobayashii sp. nov., D. alpinus sp. nov., and D. joshuensis sp. nov. and description of Dictyobacteraceae fam. nov. within the order Ktedonobacterales isolated from Tengu-no-mugimeshi.</title>
        <authorList>
            <person name="Wang C.M."/>
            <person name="Zheng Y."/>
            <person name="Sakai Y."/>
            <person name="Toyoda A."/>
            <person name="Minakuchi Y."/>
            <person name="Abe K."/>
            <person name="Yokota A."/>
            <person name="Yabe S."/>
        </authorList>
    </citation>
    <scope>NUCLEOTIDE SEQUENCE [LARGE SCALE GENOMIC DNA]</scope>
    <source>
        <strain evidence="2">Uno16</strain>
    </source>
</reference>
<evidence type="ECO:0008006" key="3">
    <source>
        <dbReference type="Google" id="ProtNLM"/>
    </source>
</evidence>
<dbReference type="Proteomes" id="UP000287171">
    <property type="component" value="Unassembled WGS sequence"/>
</dbReference>
<dbReference type="Gene3D" id="1.10.510.10">
    <property type="entry name" value="Transferase(Phosphotransferase) domain 1"/>
    <property type="match status" value="1"/>
</dbReference>
<dbReference type="InterPro" id="IPR011009">
    <property type="entry name" value="Kinase-like_dom_sf"/>
</dbReference>
<proteinExistence type="predicted"/>
<dbReference type="AlphaFoldDB" id="A0A402BJ63"/>
<dbReference type="Gene3D" id="1.20.58.840">
    <property type="match status" value="1"/>
</dbReference>
<accession>A0A402BJ63</accession>
<dbReference type="SUPFAM" id="SSF56112">
    <property type="entry name" value="Protein kinase-like (PK-like)"/>
    <property type="match status" value="1"/>
</dbReference>
<dbReference type="Pfam" id="PF01633">
    <property type="entry name" value="Choline_kinase"/>
    <property type="match status" value="1"/>
</dbReference>
<gene>
    <name evidence="1" type="ORF">KDA_68010</name>
</gene>
<organism evidence="1 2">
    <name type="scientific">Dictyobacter alpinus</name>
    <dbReference type="NCBI Taxonomy" id="2014873"/>
    <lineage>
        <taxon>Bacteria</taxon>
        <taxon>Bacillati</taxon>
        <taxon>Chloroflexota</taxon>
        <taxon>Ktedonobacteria</taxon>
        <taxon>Ktedonobacterales</taxon>
        <taxon>Dictyobacteraceae</taxon>
        <taxon>Dictyobacter</taxon>
    </lineage>
</organism>
<sequence>MNGYDLSIYPFLEGKTLSYDLLSKEHQAEIAQDLRRMHDVKLPQHLSALLPKETFDKFQGSARNLVKKAKEYSGNDVFLERLREVVLSKWNVIERTIENGYRLSQYCKQHTYELVVCHADIHPFNILQTATNLVMIDWDGIMLAPRERDLMFYRQEINAANSDFQRAYGLDYQVDPYLMSYYNYEWVLQEYTDYIERQFDVQSGEEARAHALNEFHALFGSQEELDGVVKEALCSPLPDSSLRRHHFGMWQ</sequence>
<dbReference type="EMBL" id="BIFT01000002">
    <property type="protein sequence ID" value="GCE31317.1"/>
    <property type="molecule type" value="Genomic_DNA"/>
</dbReference>
<protein>
    <recommendedName>
        <fullName evidence="3">Aminoglycoside phosphotransferase domain-containing protein</fullName>
    </recommendedName>
</protein>